<keyword evidence="2" id="KW-1185">Reference proteome</keyword>
<dbReference type="Proteomes" id="UP000629287">
    <property type="component" value="Unassembled WGS sequence"/>
</dbReference>
<dbReference type="GeneID" id="86827449"/>
<reference evidence="1 2" key="1">
    <citation type="submission" date="2020-10" db="EMBL/GenBank/DDBJ databases">
        <title>Sequencing the genomes of 1000 actinobacteria strains.</title>
        <authorList>
            <person name="Klenk H.-P."/>
        </authorList>
    </citation>
    <scope>NUCLEOTIDE SEQUENCE [LARGE SCALE GENOMIC DNA]</scope>
    <source>
        <strain evidence="1 2">DSM 41803</strain>
    </source>
</reference>
<dbReference type="OrthoDB" id="5167319at2"/>
<dbReference type="InterPro" id="IPR027417">
    <property type="entry name" value="P-loop_NTPase"/>
</dbReference>
<proteinExistence type="predicted"/>
<dbReference type="SUPFAM" id="SSF48452">
    <property type="entry name" value="TPR-like"/>
    <property type="match status" value="1"/>
</dbReference>
<comment type="caution">
    <text evidence="1">The sequence shown here is derived from an EMBL/GenBank/DDBJ whole genome shotgun (WGS) entry which is preliminary data.</text>
</comment>
<organism evidence="1 2">
    <name type="scientific">Streptomyces stelliscabiei</name>
    <dbReference type="NCBI Taxonomy" id="146820"/>
    <lineage>
        <taxon>Bacteria</taxon>
        <taxon>Bacillati</taxon>
        <taxon>Actinomycetota</taxon>
        <taxon>Actinomycetes</taxon>
        <taxon>Kitasatosporales</taxon>
        <taxon>Streptomycetaceae</taxon>
        <taxon>Streptomyces</taxon>
    </lineage>
</organism>
<dbReference type="AlphaFoldDB" id="A0A8I0TSY7"/>
<dbReference type="SMART" id="SM00028">
    <property type="entry name" value="TPR"/>
    <property type="match status" value="3"/>
</dbReference>
<name>A0A8I0TSY7_9ACTN</name>
<evidence type="ECO:0000313" key="2">
    <source>
        <dbReference type="Proteomes" id="UP000629287"/>
    </source>
</evidence>
<gene>
    <name evidence="1" type="ORF">H4687_002867</name>
</gene>
<dbReference type="Gene3D" id="1.25.40.10">
    <property type="entry name" value="Tetratricopeptide repeat domain"/>
    <property type="match status" value="1"/>
</dbReference>
<dbReference type="InterPro" id="IPR011990">
    <property type="entry name" value="TPR-like_helical_dom_sf"/>
</dbReference>
<dbReference type="Pfam" id="PF13424">
    <property type="entry name" value="TPR_12"/>
    <property type="match status" value="2"/>
</dbReference>
<dbReference type="PANTHER" id="PTHR47691:SF3">
    <property type="entry name" value="HTH-TYPE TRANSCRIPTIONAL REGULATOR RV0890C-RELATED"/>
    <property type="match status" value="1"/>
</dbReference>
<sequence>MNAQASNHEGGGQATEAIRTRLTNEEFLRRRQLQQFTNRDAERRALAAAVKPDSQTRLLHLTGIAGIGKSTVLTAGEDYCRRHGIVYARVNLGGQRTPETILAELFEQLAATDSALPGGQTFANGSFARELARLRSVRSLVQSTESASQDTRVMAAGSYAPVRQGESAVVAERVLAEVAEIVGRGDAEFLFNPGEALTHALIEDVEAWHRGDSRVCLFFDQYEQAGTSVDEWIRNSLFPGLSSALLVFGGRGQLAPGWTRWRSMTQEIAIEPLSNGDMSLLMEKAAVRDSAIVRRIMELAAGLPLAAGIAVDLLNETGGKLELGRVQGREVVKQLVDLFLADVPQDLVTWVQRAAIVRSFNEDTLLQMATDPGFDPTPVFEHLARLSITQLHARGLAIHDAVRAFLNQDLQVRAPTRYANLHHRAYQYYSLLLGKGPSAEDQRELQIEQLYHQIRYDPDAGLVAIRELIESTTLLSQLELSEAVLSLATEATWSEAQSLWVRYMDALVRQQRNTDNRGSAQILDEILTDPRCTDPDLRVRAAAYLAMNTWYLGDFQKALHWAAVAIDNAQRVERATGFEHIAVEAKALTQDRMGQFAEAVDTQQRLLESARATGDKVAEAWGLNNLGYLKWHTGDWQEAVGHLSESRNTFEELRHPYGATYPQCHLALVHIACGQPDEARDLLQTTLELCRERGNREIEAKCLQNLSDYWLAVGDPRQAEAAALEALGISRDLDLPFYECDTLRRLGEARLRFDAAQAHADFTAGSDLAAGMHAHYTLLRCRLGQAQAELAGGSVSPELRAALLDAARDDRQGYGELRSRVAVFTGRLCLADGDAGAADLFVEALHAASTCNAVALERCAEAIIACCADAGRPDLADDVRGRWTGALTVPTTVSAVELAQARIGDLRPCLAPEVMLERMRRTSR</sequence>
<dbReference type="PANTHER" id="PTHR47691">
    <property type="entry name" value="REGULATOR-RELATED"/>
    <property type="match status" value="1"/>
</dbReference>
<dbReference type="InterPro" id="IPR019734">
    <property type="entry name" value="TPR_rpt"/>
</dbReference>
<dbReference type="EMBL" id="JADBGF010000001">
    <property type="protein sequence ID" value="MBE1596738.1"/>
    <property type="molecule type" value="Genomic_DNA"/>
</dbReference>
<dbReference type="Gene3D" id="3.40.50.300">
    <property type="entry name" value="P-loop containing nucleotide triphosphate hydrolases"/>
    <property type="match status" value="1"/>
</dbReference>
<dbReference type="RefSeq" id="WP_046913978.1">
    <property type="nucleotide sequence ID" value="NZ_JADBGF010000001.1"/>
</dbReference>
<accession>A0A8I0TSY7</accession>
<protein>
    <submittedName>
        <fullName evidence="1">Tetratricopeptide (TPR) repeat protein</fullName>
    </submittedName>
</protein>
<evidence type="ECO:0000313" key="1">
    <source>
        <dbReference type="EMBL" id="MBE1596738.1"/>
    </source>
</evidence>